<evidence type="ECO:0000256" key="1">
    <source>
        <dbReference type="ARBA" id="ARBA00005495"/>
    </source>
</evidence>
<protein>
    <submittedName>
        <fullName evidence="5">Aldehyde-activating protein</fullName>
    </submittedName>
</protein>
<dbReference type="PATRIC" id="fig|445710.3.peg.2957"/>
<dbReference type="GO" id="GO:0016846">
    <property type="term" value="F:carbon-sulfur lyase activity"/>
    <property type="evidence" value="ECO:0007669"/>
    <property type="project" value="InterPro"/>
</dbReference>
<dbReference type="PROSITE" id="PS51891">
    <property type="entry name" value="CENP_V_GFA"/>
    <property type="match status" value="1"/>
</dbReference>
<dbReference type="Gene3D" id="2.170.150.70">
    <property type="match status" value="1"/>
</dbReference>
<feature type="domain" description="CENP-V/GFA" evidence="4">
    <location>
        <begin position="5"/>
        <end position="125"/>
    </location>
</feature>
<dbReference type="AlphaFoldDB" id="A0A160N379"/>
<dbReference type="Pfam" id="PF04828">
    <property type="entry name" value="GFA"/>
    <property type="match status" value="1"/>
</dbReference>
<proteinExistence type="inferred from homology"/>
<reference evidence="5 6" key="1">
    <citation type="submission" date="2016-02" db="EMBL/GenBank/DDBJ databases">
        <title>Complete genome sequencing and analysis of ATSB10, Dyella thiooxydans isolated from rhizosphere soil of sunflower (Helianthus annuus L.).</title>
        <authorList>
            <person name="Lee Y."/>
            <person name="Hwangbo K."/>
            <person name="Chung H."/>
            <person name="Yoo J."/>
            <person name="Kim K.Y."/>
            <person name="Sa T.M."/>
            <person name="Um Y."/>
            <person name="Madhaiyan M."/>
        </authorList>
    </citation>
    <scope>NUCLEOTIDE SEQUENCE [LARGE SCALE GENOMIC DNA]</scope>
    <source>
        <strain evidence="5 6">ATSB10</strain>
    </source>
</reference>
<dbReference type="RefSeq" id="WP_063673453.1">
    <property type="nucleotide sequence ID" value="NZ_CP014841.1"/>
</dbReference>
<sequence>MKTTYHGSCHCGAVAFETDIDLAQGTGRCNCSICTKTRAWGVIVRPDAFRLIRGEGALSDYQFGTRSMHHLFCRHCGVHPFGRGHLDVLGGDFLSINLACLDDVEPQALITAPLRYSNGRDNDWQHPPAETRHL</sequence>
<dbReference type="OrthoDB" id="9805575at2"/>
<keyword evidence="3" id="KW-0862">Zinc</keyword>
<dbReference type="SUPFAM" id="SSF51316">
    <property type="entry name" value="Mss4-like"/>
    <property type="match status" value="1"/>
</dbReference>
<comment type="similarity">
    <text evidence="1">Belongs to the Gfa family.</text>
</comment>
<dbReference type="InterPro" id="IPR011057">
    <property type="entry name" value="Mss4-like_sf"/>
</dbReference>
<name>A0A160N379_9GAMM</name>
<dbReference type="InterPro" id="IPR052355">
    <property type="entry name" value="CENP-V-like"/>
</dbReference>
<keyword evidence="2" id="KW-0479">Metal-binding</keyword>
<accession>A0A160N379</accession>
<evidence type="ECO:0000256" key="2">
    <source>
        <dbReference type="ARBA" id="ARBA00022723"/>
    </source>
</evidence>
<gene>
    <name evidence="5" type="ORF">ATSB10_29620</name>
</gene>
<dbReference type="PANTHER" id="PTHR28620:SF1">
    <property type="entry name" value="CENP-V_GFA DOMAIN-CONTAINING PROTEIN"/>
    <property type="match status" value="1"/>
</dbReference>
<dbReference type="Proteomes" id="UP000077255">
    <property type="component" value="Chromosome"/>
</dbReference>
<keyword evidence="6" id="KW-1185">Reference proteome</keyword>
<evidence type="ECO:0000259" key="4">
    <source>
        <dbReference type="PROSITE" id="PS51891"/>
    </source>
</evidence>
<evidence type="ECO:0000313" key="6">
    <source>
        <dbReference type="Proteomes" id="UP000077255"/>
    </source>
</evidence>
<dbReference type="PANTHER" id="PTHR28620">
    <property type="entry name" value="CENTROMERE PROTEIN V"/>
    <property type="match status" value="1"/>
</dbReference>
<dbReference type="EMBL" id="CP014841">
    <property type="protein sequence ID" value="AND70416.1"/>
    <property type="molecule type" value="Genomic_DNA"/>
</dbReference>
<dbReference type="GO" id="GO:0046872">
    <property type="term" value="F:metal ion binding"/>
    <property type="evidence" value="ECO:0007669"/>
    <property type="project" value="UniProtKB-KW"/>
</dbReference>
<evidence type="ECO:0000256" key="3">
    <source>
        <dbReference type="ARBA" id="ARBA00022833"/>
    </source>
</evidence>
<dbReference type="STRING" id="445710.ATSB10_29620"/>
<evidence type="ECO:0000313" key="5">
    <source>
        <dbReference type="EMBL" id="AND70416.1"/>
    </source>
</evidence>
<dbReference type="KEGG" id="dtx:ATSB10_29620"/>
<organism evidence="5 6">
    <name type="scientific">Dyella thiooxydans</name>
    <dbReference type="NCBI Taxonomy" id="445710"/>
    <lineage>
        <taxon>Bacteria</taxon>
        <taxon>Pseudomonadati</taxon>
        <taxon>Pseudomonadota</taxon>
        <taxon>Gammaproteobacteria</taxon>
        <taxon>Lysobacterales</taxon>
        <taxon>Rhodanobacteraceae</taxon>
        <taxon>Dyella</taxon>
    </lineage>
</organism>
<dbReference type="InterPro" id="IPR006913">
    <property type="entry name" value="CENP-V/GFA"/>
</dbReference>